<feature type="compositionally biased region" description="Low complexity" evidence="1">
    <location>
        <begin position="416"/>
        <end position="425"/>
    </location>
</feature>
<feature type="compositionally biased region" description="Acidic residues" evidence="1">
    <location>
        <begin position="298"/>
        <end position="312"/>
    </location>
</feature>
<feature type="compositionally biased region" description="Low complexity" evidence="1">
    <location>
        <begin position="313"/>
        <end position="332"/>
    </location>
</feature>
<dbReference type="GO" id="GO:0006364">
    <property type="term" value="P:rRNA processing"/>
    <property type="evidence" value="ECO:0007669"/>
    <property type="project" value="InterPro"/>
</dbReference>
<feature type="region of interest" description="Disordered" evidence="1">
    <location>
        <begin position="460"/>
        <end position="506"/>
    </location>
</feature>
<keyword evidence="3" id="KW-1185">Reference proteome</keyword>
<dbReference type="InterPro" id="IPR013268">
    <property type="entry name" value="UTP16"/>
</dbReference>
<dbReference type="EMBL" id="ML978724">
    <property type="protein sequence ID" value="KAF2086411.1"/>
    <property type="molecule type" value="Genomic_DNA"/>
</dbReference>
<feature type="compositionally biased region" description="Basic and acidic residues" evidence="1">
    <location>
        <begin position="333"/>
        <end position="360"/>
    </location>
</feature>
<reference evidence="2" key="1">
    <citation type="journal article" date="2020" name="Stud. Mycol.">
        <title>101 Dothideomycetes genomes: a test case for predicting lifestyles and emergence of pathogens.</title>
        <authorList>
            <person name="Haridas S."/>
            <person name="Albert R."/>
            <person name="Binder M."/>
            <person name="Bloem J."/>
            <person name="Labutti K."/>
            <person name="Salamov A."/>
            <person name="Andreopoulos B."/>
            <person name="Baker S."/>
            <person name="Barry K."/>
            <person name="Bills G."/>
            <person name="Bluhm B."/>
            <person name="Cannon C."/>
            <person name="Castanera R."/>
            <person name="Culley D."/>
            <person name="Daum C."/>
            <person name="Ezra D."/>
            <person name="Gonzalez J."/>
            <person name="Henrissat B."/>
            <person name="Kuo A."/>
            <person name="Liang C."/>
            <person name="Lipzen A."/>
            <person name="Lutzoni F."/>
            <person name="Magnuson J."/>
            <person name="Mondo S."/>
            <person name="Nolan M."/>
            <person name="Ohm R."/>
            <person name="Pangilinan J."/>
            <person name="Park H.-J."/>
            <person name="Ramirez L."/>
            <person name="Alfaro M."/>
            <person name="Sun H."/>
            <person name="Tritt A."/>
            <person name="Yoshinaga Y."/>
            <person name="Zwiers L.-H."/>
            <person name="Turgeon B."/>
            <person name="Goodwin S."/>
            <person name="Spatafora J."/>
            <person name="Crous P."/>
            <person name="Grigoriev I."/>
        </authorList>
    </citation>
    <scope>NUCLEOTIDE SEQUENCE</scope>
    <source>
        <strain evidence="2">CBS 121410</strain>
    </source>
</reference>
<comment type="caution">
    <text evidence="2">The sequence shown here is derived from an EMBL/GenBank/DDBJ whole genome shotgun (WGS) entry which is preliminary data.</text>
</comment>
<evidence type="ECO:0000313" key="2">
    <source>
        <dbReference type="EMBL" id="KAF2086411.1"/>
    </source>
</evidence>
<dbReference type="AlphaFoldDB" id="A0A9P4HTZ2"/>
<dbReference type="GO" id="GO:0030515">
    <property type="term" value="F:snoRNA binding"/>
    <property type="evidence" value="ECO:0007669"/>
    <property type="project" value="InterPro"/>
</dbReference>
<feature type="compositionally biased region" description="Low complexity" evidence="1">
    <location>
        <begin position="225"/>
        <end position="240"/>
    </location>
</feature>
<dbReference type="OrthoDB" id="5423707at2759"/>
<organism evidence="2 3">
    <name type="scientific">Saccharata proteae CBS 121410</name>
    <dbReference type="NCBI Taxonomy" id="1314787"/>
    <lineage>
        <taxon>Eukaryota</taxon>
        <taxon>Fungi</taxon>
        <taxon>Dikarya</taxon>
        <taxon>Ascomycota</taxon>
        <taxon>Pezizomycotina</taxon>
        <taxon>Dothideomycetes</taxon>
        <taxon>Dothideomycetes incertae sedis</taxon>
        <taxon>Botryosphaeriales</taxon>
        <taxon>Saccharataceae</taxon>
        <taxon>Saccharata</taxon>
    </lineage>
</organism>
<feature type="compositionally biased region" description="Polar residues" evidence="1">
    <location>
        <begin position="189"/>
        <end position="207"/>
    </location>
</feature>
<feature type="compositionally biased region" description="Basic and acidic residues" evidence="1">
    <location>
        <begin position="93"/>
        <end position="112"/>
    </location>
</feature>
<proteinExistence type="predicted"/>
<feature type="compositionally biased region" description="Basic and acidic residues" evidence="1">
    <location>
        <begin position="432"/>
        <end position="442"/>
    </location>
</feature>
<sequence>MGSDPQKKWRASFTQKTLMFSRLVHNARAFLSRSPSSSSLHQEDEPLNMVTTRRGNDTNSPQVTGSVTRSGLKRVLDDNVATPTRTTKKRRSVEKVEKPKFESTESDARADKQGNGQIEGHNTDAGADEEKDASPELATPMPKKGRGRPAKRRDSSPAVVINSSATKEKDHQSPVEANASEAESVYDTPASQGSESIYATPATTLRTGTRGLAVKATPQSATAAKSTGKLSKSTPSKSKLASQETNNDGDDEPTPKAAAAMPVTAKSTHIRFGSEDPPAVPEPAPLADEIPSSTADTEQQEVEDDESDDDAPEAVSANTARQQAEAAEAEAANAKEKEQAALKRKRQERDARLRDQAEASKRRKQQQPKDTPSTKTTERQQPAKPKYDLNTIPDLLPLDLLESAPSVRPPTPPPTVTTSTQNQNQKKNKHLKFLDDVKPAKDVKRGPVTVRVLEQQNKLLPPKISKGSRDLREKWLMGERKGKGKGKMAGIGGGERKKVGGGFLRR</sequence>
<evidence type="ECO:0000313" key="3">
    <source>
        <dbReference type="Proteomes" id="UP000799776"/>
    </source>
</evidence>
<dbReference type="Pfam" id="PF08297">
    <property type="entry name" value="U3_snoRNA_assoc"/>
    <property type="match status" value="1"/>
</dbReference>
<feature type="region of interest" description="Disordered" evidence="1">
    <location>
        <begin position="32"/>
        <end position="442"/>
    </location>
</feature>
<evidence type="ECO:0000256" key="1">
    <source>
        <dbReference type="SAM" id="MobiDB-lite"/>
    </source>
</evidence>
<accession>A0A9P4HTZ2</accession>
<feature type="compositionally biased region" description="Basic and acidic residues" evidence="1">
    <location>
        <begin position="467"/>
        <end position="481"/>
    </location>
</feature>
<dbReference type="Proteomes" id="UP000799776">
    <property type="component" value="Unassembled WGS sequence"/>
</dbReference>
<feature type="compositionally biased region" description="Polar residues" evidence="1">
    <location>
        <begin position="49"/>
        <end position="69"/>
    </location>
</feature>
<protein>
    <submittedName>
        <fullName evidence="2">Uncharacterized protein</fullName>
    </submittedName>
</protein>
<name>A0A9P4HTZ2_9PEZI</name>
<gene>
    <name evidence="2" type="ORF">K490DRAFT_57714</name>
</gene>